<dbReference type="AlphaFoldDB" id="A0A0L0SUG9"/>
<sequence length="231" mass="25995">MLSETKQLHLIPPVDVALMFHIHAQFPDVFYQDLVALFGDKDARDLLDFSILDADVGYYQRDIDPESEAAWESYTGEPYLYHHATAATAYMLSCPACSTIQSVGQDDIVQLKTQVCDLKCPTCDRQSTLEQLRVNNRGIAPFHVNFIHQAPAWRARMSKLLNEASKVVPDAASAKYEQYARLTVDVVQNGTSTLYSIVDLDQHIYAGHAAHLLFPGPYRRMSSMRLLVAMN</sequence>
<dbReference type="VEuPathDB" id="FungiDB:AMAG_10365"/>
<proteinExistence type="predicted"/>
<protein>
    <submittedName>
        <fullName evidence="1">Uncharacterized protein</fullName>
    </submittedName>
</protein>
<name>A0A0L0SUG9_ALLM3</name>
<reference evidence="2" key="2">
    <citation type="submission" date="2009-11" db="EMBL/GenBank/DDBJ databases">
        <title>The Genome Sequence of Allomyces macrogynus strain ATCC 38327.</title>
        <authorList>
            <consortium name="The Broad Institute Genome Sequencing Platform"/>
            <person name="Russ C."/>
            <person name="Cuomo C."/>
            <person name="Shea T."/>
            <person name="Young S.K."/>
            <person name="Zeng Q."/>
            <person name="Koehrsen M."/>
            <person name="Haas B."/>
            <person name="Borodovsky M."/>
            <person name="Guigo R."/>
            <person name="Alvarado L."/>
            <person name="Berlin A."/>
            <person name="Borenstein D."/>
            <person name="Chen Z."/>
            <person name="Engels R."/>
            <person name="Freedman E."/>
            <person name="Gellesch M."/>
            <person name="Goldberg J."/>
            <person name="Griggs A."/>
            <person name="Gujja S."/>
            <person name="Heiman D."/>
            <person name="Hepburn T."/>
            <person name="Howarth C."/>
            <person name="Jen D."/>
            <person name="Larson L."/>
            <person name="Lewis B."/>
            <person name="Mehta T."/>
            <person name="Park D."/>
            <person name="Pearson M."/>
            <person name="Roberts A."/>
            <person name="Saif S."/>
            <person name="Shenoy N."/>
            <person name="Sisk P."/>
            <person name="Stolte C."/>
            <person name="Sykes S."/>
            <person name="Walk T."/>
            <person name="White J."/>
            <person name="Yandava C."/>
            <person name="Burger G."/>
            <person name="Gray M.W."/>
            <person name="Holland P.W.H."/>
            <person name="King N."/>
            <person name="Lang F.B.F."/>
            <person name="Roger A.J."/>
            <person name="Ruiz-Trillo I."/>
            <person name="Lander E."/>
            <person name="Nusbaum C."/>
        </authorList>
    </citation>
    <scope>NUCLEOTIDE SEQUENCE [LARGE SCALE GENOMIC DNA]</scope>
    <source>
        <strain evidence="2">ATCC 38327</strain>
    </source>
</reference>
<dbReference type="OrthoDB" id="5560362at2759"/>
<reference evidence="1 2" key="1">
    <citation type="submission" date="2009-11" db="EMBL/GenBank/DDBJ databases">
        <title>Annotation of Allomyces macrogynus ATCC 38327.</title>
        <authorList>
            <consortium name="The Broad Institute Genome Sequencing Platform"/>
            <person name="Russ C."/>
            <person name="Cuomo C."/>
            <person name="Burger G."/>
            <person name="Gray M.W."/>
            <person name="Holland P.W.H."/>
            <person name="King N."/>
            <person name="Lang F.B.F."/>
            <person name="Roger A.J."/>
            <person name="Ruiz-Trillo I."/>
            <person name="Young S.K."/>
            <person name="Zeng Q."/>
            <person name="Gargeya S."/>
            <person name="Fitzgerald M."/>
            <person name="Haas B."/>
            <person name="Abouelleil A."/>
            <person name="Alvarado L."/>
            <person name="Arachchi H.M."/>
            <person name="Berlin A."/>
            <person name="Chapman S.B."/>
            <person name="Gearin G."/>
            <person name="Goldberg J."/>
            <person name="Griggs A."/>
            <person name="Gujja S."/>
            <person name="Hansen M."/>
            <person name="Heiman D."/>
            <person name="Howarth C."/>
            <person name="Larimer J."/>
            <person name="Lui A."/>
            <person name="MacDonald P.J.P."/>
            <person name="McCowen C."/>
            <person name="Montmayeur A."/>
            <person name="Murphy C."/>
            <person name="Neiman D."/>
            <person name="Pearson M."/>
            <person name="Priest M."/>
            <person name="Roberts A."/>
            <person name="Saif S."/>
            <person name="Shea T."/>
            <person name="Sisk P."/>
            <person name="Stolte C."/>
            <person name="Sykes S."/>
            <person name="Wortman J."/>
            <person name="Nusbaum C."/>
            <person name="Birren B."/>
        </authorList>
    </citation>
    <scope>NUCLEOTIDE SEQUENCE [LARGE SCALE GENOMIC DNA]</scope>
    <source>
        <strain evidence="1 2">ATCC 38327</strain>
    </source>
</reference>
<organism evidence="1 2">
    <name type="scientific">Allomyces macrogynus (strain ATCC 38327)</name>
    <name type="common">Allomyces javanicus var. macrogynus</name>
    <dbReference type="NCBI Taxonomy" id="578462"/>
    <lineage>
        <taxon>Eukaryota</taxon>
        <taxon>Fungi</taxon>
        <taxon>Fungi incertae sedis</taxon>
        <taxon>Blastocladiomycota</taxon>
        <taxon>Blastocladiomycetes</taxon>
        <taxon>Blastocladiales</taxon>
        <taxon>Blastocladiaceae</taxon>
        <taxon>Allomyces</taxon>
    </lineage>
</organism>
<dbReference type="Proteomes" id="UP000054350">
    <property type="component" value="Unassembled WGS sequence"/>
</dbReference>
<dbReference type="EMBL" id="GG745349">
    <property type="protein sequence ID" value="KNE66111.1"/>
    <property type="molecule type" value="Genomic_DNA"/>
</dbReference>
<evidence type="ECO:0000313" key="1">
    <source>
        <dbReference type="EMBL" id="KNE66111.1"/>
    </source>
</evidence>
<accession>A0A0L0SUG9</accession>
<evidence type="ECO:0000313" key="2">
    <source>
        <dbReference type="Proteomes" id="UP000054350"/>
    </source>
</evidence>
<gene>
    <name evidence="1" type="ORF">AMAG_10365</name>
</gene>
<keyword evidence="2" id="KW-1185">Reference proteome</keyword>